<organism evidence="4 5">
    <name type="scientific">Pseudalgibacter alginicilyticus</name>
    <dbReference type="NCBI Taxonomy" id="1736674"/>
    <lineage>
        <taxon>Bacteria</taxon>
        <taxon>Pseudomonadati</taxon>
        <taxon>Bacteroidota</taxon>
        <taxon>Flavobacteriia</taxon>
        <taxon>Flavobacteriales</taxon>
        <taxon>Flavobacteriaceae</taxon>
        <taxon>Pseudalgibacter</taxon>
    </lineage>
</organism>
<feature type="chain" id="PRO_5006042618" description="Secretion system C-terminal sorting domain-containing protein" evidence="2">
    <location>
        <begin position="22"/>
        <end position="113"/>
    </location>
</feature>
<protein>
    <recommendedName>
        <fullName evidence="3">Secretion system C-terminal sorting domain-containing protein</fullName>
    </recommendedName>
</protein>
<keyword evidence="1 2" id="KW-0732">Signal</keyword>
<accession>A0A0P0CI78</accession>
<dbReference type="InterPro" id="IPR026444">
    <property type="entry name" value="Secre_tail"/>
</dbReference>
<feature type="domain" description="Secretion system C-terminal sorting" evidence="3">
    <location>
        <begin position="41"/>
        <end position="112"/>
    </location>
</feature>
<dbReference type="NCBIfam" id="TIGR04183">
    <property type="entry name" value="Por_Secre_tail"/>
    <property type="match status" value="1"/>
</dbReference>
<gene>
    <name evidence="4" type="ORF">APS56_12400</name>
</gene>
<dbReference type="EMBL" id="CP012898">
    <property type="protein sequence ID" value="ALJ05881.1"/>
    <property type="molecule type" value="Genomic_DNA"/>
</dbReference>
<evidence type="ECO:0000256" key="1">
    <source>
        <dbReference type="ARBA" id="ARBA00022729"/>
    </source>
</evidence>
<dbReference type="KEGG" id="ahz:APS56_12400"/>
<dbReference type="STRING" id="1736674.APS56_12400"/>
<keyword evidence="5" id="KW-1185">Reference proteome</keyword>
<dbReference type="RefSeq" id="WP_054728691.1">
    <property type="nucleotide sequence ID" value="NZ_CP012898.1"/>
</dbReference>
<name>A0A0P0CI78_9FLAO</name>
<dbReference type="OrthoDB" id="862563at2"/>
<sequence length="113" mass="12837">MQKKYFLAILFSLTFIIPQLGYTQSDVNTSSNDHKIEGLSIYPNPVQSGKQYIYITSKSNLTKKVEIYNVLGKQVYNAELINKELNISKLNSGVYILKVTENGISESRKLIIM</sequence>
<dbReference type="Proteomes" id="UP000057981">
    <property type="component" value="Chromosome"/>
</dbReference>
<dbReference type="AlphaFoldDB" id="A0A0P0CI78"/>
<evidence type="ECO:0000313" key="4">
    <source>
        <dbReference type="EMBL" id="ALJ05881.1"/>
    </source>
</evidence>
<reference evidence="4 5" key="1">
    <citation type="submission" date="2015-10" db="EMBL/GenBank/DDBJ databases">
        <authorList>
            <person name="Gilbert D.G."/>
        </authorList>
    </citation>
    <scope>NUCLEOTIDE SEQUENCE [LARGE SCALE GENOMIC DNA]</scope>
    <source>
        <strain evidence="5">HZ-22</strain>
    </source>
</reference>
<proteinExistence type="predicted"/>
<dbReference type="Pfam" id="PF18962">
    <property type="entry name" value="Por_Secre_tail"/>
    <property type="match status" value="1"/>
</dbReference>
<feature type="signal peptide" evidence="2">
    <location>
        <begin position="1"/>
        <end position="21"/>
    </location>
</feature>
<evidence type="ECO:0000259" key="3">
    <source>
        <dbReference type="Pfam" id="PF18962"/>
    </source>
</evidence>
<evidence type="ECO:0000313" key="5">
    <source>
        <dbReference type="Proteomes" id="UP000057981"/>
    </source>
</evidence>
<evidence type="ECO:0000256" key="2">
    <source>
        <dbReference type="SAM" id="SignalP"/>
    </source>
</evidence>